<evidence type="ECO:0000313" key="1">
    <source>
        <dbReference type="EMBL" id="QHI73077.1"/>
    </source>
</evidence>
<gene>
    <name evidence="1" type="ORF">Ami3637_12300</name>
</gene>
<dbReference type="RefSeq" id="WP_162362844.1">
    <property type="nucleotide sequence ID" value="NZ_CP047591.1"/>
</dbReference>
<proteinExistence type="predicted"/>
<reference evidence="1 2" key="1">
    <citation type="submission" date="2020-01" db="EMBL/GenBank/DDBJ databases">
        <title>Genomic analysis of Aminipila sp. CBA3637.</title>
        <authorList>
            <person name="Kim Y.B."/>
            <person name="Roh S.W."/>
        </authorList>
    </citation>
    <scope>NUCLEOTIDE SEQUENCE [LARGE SCALE GENOMIC DNA]</scope>
    <source>
        <strain evidence="1 2">CBA3637</strain>
    </source>
</reference>
<evidence type="ECO:0000313" key="2">
    <source>
        <dbReference type="Proteomes" id="UP000463883"/>
    </source>
</evidence>
<protein>
    <submittedName>
        <fullName evidence="1">Uncharacterized protein</fullName>
    </submittedName>
</protein>
<dbReference type="EMBL" id="CP047591">
    <property type="protein sequence ID" value="QHI73077.1"/>
    <property type="molecule type" value="Genomic_DNA"/>
</dbReference>
<sequence>MLLINLEKERERSTDELIPYPLGALCFVLDCLNEGESMETAIESLKKYKLAESSMKLVVENKQLLLFLKQRHSEFKDIRDVMKILYMMVFKSLPENMKKAV</sequence>
<organism evidence="1 2">
    <name type="scientific">Aminipila terrae</name>
    <dbReference type="NCBI Taxonomy" id="2697030"/>
    <lineage>
        <taxon>Bacteria</taxon>
        <taxon>Bacillati</taxon>
        <taxon>Bacillota</taxon>
        <taxon>Clostridia</taxon>
        <taxon>Peptostreptococcales</taxon>
        <taxon>Anaerovoracaceae</taxon>
        <taxon>Aminipila</taxon>
    </lineage>
</organism>
<dbReference type="KEGG" id="amic:Ami3637_12300"/>
<dbReference type="Proteomes" id="UP000463883">
    <property type="component" value="Chromosome"/>
</dbReference>
<name>A0A6P1MGR1_9FIRM</name>
<dbReference type="AlphaFoldDB" id="A0A6P1MGR1"/>
<keyword evidence="2" id="KW-1185">Reference proteome</keyword>
<accession>A0A6P1MGR1</accession>